<dbReference type="GO" id="GO:0015138">
    <property type="term" value="F:fumarate transmembrane transporter activity"/>
    <property type="evidence" value="ECO:0007669"/>
    <property type="project" value="TreeGrafter"/>
</dbReference>
<dbReference type="EMBL" id="SMKY01000097">
    <property type="protein sequence ID" value="TDD80134.1"/>
    <property type="molecule type" value="Genomic_DNA"/>
</dbReference>
<keyword evidence="5" id="KW-0769">Symport</keyword>
<keyword evidence="3" id="KW-1003">Cell membrane</keyword>
<dbReference type="Pfam" id="PF00375">
    <property type="entry name" value="SDF"/>
    <property type="match status" value="1"/>
</dbReference>
<feature type="transmembrane region" description="Helical" evidence="8">
    <location>
        <begin position="226"/>
        <end position="253"/>
    </location>
</feature>
<dbReference type="Proteomes" id="UP000295578">
    <property type="component" value="Unassembled WGS sequence"/>
</dbReference>
<dbReference type="PRINTS" id="PR00173">
    <property type="entry name" value="EDTRNSPORT"/>
</dbReference>
<dbReference type="InterPro" id="IPR001991">
    <property type="entry name" value="Na-dicarboxylate_symporter"/>
</dbReference>
<evidence type="ECO:0000256" key="6">
    <source>
        <dbReference type="ARBA" id="ARBA00022989"/>
    </source>
</evidence>
<feature type="transmembrane region" description="Helical" evidence="8">
    <location>
        <begin position="81"/>
        <end position="103"/>
    </location>
</feature>
<evidence type="ECO:0000256" key="4">
    <source>
        <dbReference type="ARBA" id="ARBA00022692"/>
    </source>
</evidence>
<keyword evidence="4 8" id="KW-0812">Transmembrane</keyword>
<organism evidence="9 10">
    <name type="scientific">Actinomadura darangshiensis</name>
    <dbReference type="NCBI Taxonomy" id="705336"/>
    <lineage>
        <taxon>Bacteria</taxon>
        <taxon>Bacillati</taxon>
        <taxon>Actinomycetota</taxon>
        <taxon>Actinomycetes</taxon>
        <taxon>Streptosporangiales</taxon>
        <taxon>Thermomonosporaceae</taxon>
        <taxon>Actinomadura</taxon>
    </lineage>
</organism>
<dbReference type="SUPFAM" id="SSF118215">
    <property type="entry name" value="Proton glutamate symport protein"/>
    <property type="match status" value="1"/>
</dbReference>
<dbReference type="GO" id="GO:0070778">
    <property type="term" value="P:L-aspartate transmembrane transport"/>
    <property type="evidence" value="ECO:0007669"/>
    <property type="project" value="TreeGrafter"/>
</dbReference>
<evidence type="ECO:0000256" key="8">
    <source>
        <dbReference type="SAM" id="Phobius"/>
    </source>
</evidence>
<accession>A0A4R5B8U4</accession>
<protein>
    <submittedName>
        <fullName evidence="9">C4-dicarboxylate transporter DctA</fullName>
    </submittedName>
</protein>
<keyword evidence="2" id="KW-0813">Transport</keyword>
<dbReference type="Gene3D" id="1.10.3860.10">
    <property type="entry name" value="Sodium:dicarboxylate symporter"/>
    <property type="match status" value="1"/>
</dbReference>
<dbReference type="PROSITE" id="PS00714">
    <property type="entry name" value="NA_DICARBOXYL_SYMP_2"/>
    <property type="match status" value="1"/>
</dbReference>
<gene>
    <name evidence="9" type="primary">dctA</name>
    <name evidence="9" type="ORF">E1293_21405</name>
</gene>
<dbReference type="OrthoDB" id="9766690at2"/>
<dbReference type="PANTHER" id="PTHR42865">
    <property type="entry name" value="PROTON/GLUTAMATE-ASPARTATE SYMPORTER"/>
    <property type="match status" value="1"/>
</dbReference>
<keyword evidence="7 8" id="KW-0472">Membrane</keyword>
<comment type="subcellular location">
    <subcellularLocation>
        <location evidence="1">Cell membrane</location>
        <topology evidence="1">Multi-pass membrane protein</topology>
    </subcellularLocation>
</comment>
<evidence type="ECO:0000313" key="9">
    <source>
        <dbReference type="EMBL" id="TDD80134.1"/>
    </source>
</evidence>
<sequence length="437" mass="46325">MTRPPSKPWYRQLYFYVLLAIVIGIVLGWRWPNAGESMQPIGTTFITAMKMLIGPIVFLTIIGGIAGVADLRKVGVTGLKALGYFQVGTIIALAAGLLAINLFRLGDGVHADPSKITVSGTAKDYISSGESRHWYDFLTGLVPDSFFGAFVEGDILQVIFLAVIFGIALKAVGPAGEPLIAGAKRLTEVVFKVLNLVMKTAPLGAFGAMAYAIGKFGLSTLTSLGSLIALFYATSILFVVVVLGGVLGAYVRLNIFQLFRYLKEEFLLILGTSTAEPALPGLMRKLTFMGVDRTTVGLVVPTGYSFNLDGAAIYLSLATLYIAQATDTDLSIGQQLGLLAVMLLTSKGAAGVAGGGFIALTATLSTVGTVPAAGIMLIFGIDKFMSECRALVNFFGNAVATLFIAKWSKELDVQRAREVLSSRLMPEPTADEPEPAA</sequence>
<feature type="transmembrane region" description="Helical" evidence="8">
    <location>
        <begin position="155"/>
        <end position="172"/>
    </location>
</feature>
<dbReference type="InterPro" id="IPR018107">
    <property type="entry name" value="Na-dicarboxylate_symporter_CS"/>
</dbReference>
<comment type="caution">
    <text evidence="9">The sequence shown here is derived from an EMBL/GenBank/DDBJ whole genome shotgun (WGS) entry which is preliminary data.</text>
</comment>
<evidence type="ECO:0000313" key="10">
    <source>
        <dbReference type="Proteomes" id="UP000295578"/>
    </source>
</evidence>
<name>A0A4R5B8U4_9ACTN</name>
<evidence type="ECO:0000256" key="5">
    <source>
        <dbReference type="ARBA" id="ARBA00022847"/>
    </source>
</evidence>
<feature type="transmembrane region" description="Helical" evidence="8">
    <location>
        <begin position="12"/>
        <end position="31"/>
    </location>
</feature>
<feature type="transmembrane region" description="Helical" evidence="8">
    <location>
        <begin position="303"/>
        <end position="323"/>
    </location>
</feature>
<reference evidence="9 10" key="1">
    <citation type="submission" date="2019-03" db="EMBL/GenBank/DDBJ databases">
        <title>Draft genome sequences of novel Actinobacteria.</title>
        <authorList>
            <person name="Sahin N."/>
            <person name="Ay H."/>
            <person name="Saygin H."/>
        </authorList>
    </citation>
    <scope>NUCLEOTIDE SEQUENCE [LARGE SCALE GENOMIC DNA]</scope>
    <source>
        <strain evidence="9 10">DSM 45941</strain>
    </source>
</reference>
<feature type="transmembrane region" description="Helical" evidence="8">
    <location>
        <begin position="51"/>
        <end position="69"/>
    </location>
</feature>
<dbReference type="GO" id="GO:0015366">
    <property type="term" value="F:malate:proton symporter activity"/>
    <property type="evidence" value="ECO:0007669"/>
    <property type="project" value="TreeGrafter"/>
</dbReference>
<dbReference type="RefSeq" id="WP_132199226.1">
    <property type="nucleotide sequence ID" value="NZ_SMKY01000097.1"/>
</dbReference>
<dbReference type="AlphaFoldDB" id="A0A4R5B8U4"/>
<evidence type="ECO:0000256" key="1">
    <source>
        <dbReference type="ARBA" id="ARBA00004651"/>
    </source>
</evidence>
<evidence type="ECO:0000256" key="3">
    <source>
        <dbReference type="ARBA" id="ARBA00022475"/>
    </source>
</evidence>
<dbReference type="NCBIfam" id="NF002461">
    <property type="entry name" value="PRK01663.1"/>
    <property type="match status" value="1"/>
</dbReference>
<dbReference type="InterPro" id="IPR036458">
    <property type="entry name" value="Na:dicarbo_symporter_sf"/>
</dbReference>
<dbReference type="GO" id="GO:0005886">
    <property type="term" value="C:plasma membrane"/>
    <property type="evidence" value="ECO:0007669"/>
    <property type="project" value="UniProtKB-SubCell"/>
</dbReference>
<dbReference type="PANTHER" id="PTHR42865:SF1">
    <property type="entry name" value="AEROBIC C4-DICARBOXYLATE TRANSPORT PROTEIN"/>
    <property type="match status" value="1"/>
</dbReference>
<feature type="non-terminal residue" evidence="9">
    <location>
        <position position="437"/>
    </location>
</feature>
<feature type="transmembrane region" description="Helical" evidence="8">
    <location>
        <begin position="193"/>
        <end position="214"/>
    </location>
</feature>
<feature type="transmembrane region" description="Helical" evidence="8">
    <location>
        <begin position="358"/>
        <end position="379"/>
    </location>
</feature>
<evidence type="ECO:0000256" key="2">
    <source>
        <dbReference type="ARBA" id="ARBA00022448"/>
    </source>
</evidence>
<keyword evidence="10" id="KW-1185">Reference proteome</keyword>
<proteinExistence type="predicted"/>
<keyword evidence="6 8" id="KW-1133">Transmembrane helix</keyword>
<evidence type="ECO:0000256" key="7">
    <source>
        <dbReference type="ARBA" id="ARBA00023136"/>
    </source>
</evidence>
<dbReference type="GO" id="GO:0015141">
    <property type="term" value="F:succinate transmembrane transporter activity"/>
    <property type="evidence" value="ECO:0007669"/>
    <property type="project" value="TreeGrafter"/>
</dbReference>
<dbReference type="FunFam" id="1.10.3860.10:FF:000001">
    <property type="entry name" value="C4-dicarboxylate transport protein"/>
    <property type="match status" value="1"/>
</dbReference>